<dbReference type="HOGENOM" id="CLU_002678_0_7_1"/>
<organism evidence="2 3">
    <name type="scientific">Monodelphis domestica</name>
    <name type="common">Gray short-tailed opossum</name>
    <dbReference type="NCBI Taxonomy" id="13616"/>
    <lineage>
        <taxon>Eukaryota</taxon>
        <taxon>Metazoa</taxon>
        <taxon>Chordata</taxon>
        <taxon>Craniata</taxon>
        <taxon>Vertebrata</taxon>
        <taxon>Euteleostomi</taxon>
        <taxon>Mammalia</taxon>
        <taxon>Metatheria</taxon>
        <taxon>Didelphimorphia</taxon>
        <taxon>Didelphidae</taxon>
        <taxon>Monodelphis</taxon>
    </lineage>
</organism>
<dbReference type="STRING" id="13616.ENSMODP00000002506"/>
<reference evidence="2" key="2">
    <citation type="submission" date="2025-08" db="UniProtKB">
        <authorList>
            <consortium name="Ensembl"/>
        </authorList>
    </citation>
    <scope>IDENTIFICATION</scope>
</reference>
<dbReference type="InterPro" id="IPR001909">
    <property type="entry name" value="KRAB"/>
</dbReference>
<protein>
    <recommendedName>
        <fullName evidence="1">KRAB domain-containing protein</fullName>
    </recommendedName>
</protein>
<dbReference type="PROSITE" id="PS50805">
    <property type="entry name" value="KRAB"/>
    <property type="match status" value="1"/>
</dbReference>
<evidence type="ECO:0000313" key="3">
    <source>
        <dbReference type="Proteomes" id="UP000002280"/>
    </source>
</evidence>
<dbReference type="AlphaFoldDB" id="F6V087"/>
<dbReference type="Pfam" id="PF01352">
    <property type="entry name" value="KRAB"/>
    <property type="match status" value="1"/>
</dbReference>
<feature type="domain" description="KRAB" evidence="1">
    <location>
        <begin position="10"/>
        <end position="81"/>
    </location>
</feature>
<dbReference type="InterPro" id="IPR050169">
    <property type="entry name" value="Krueppel_C2H2_ZnF"/>
</dbReference>
<sequence length="127" mass="14525">ITKLMAHGVLTFKDVAMDFTQEEEHLLTPPQKELYREVMLQNTQNLLSVRLPAPLQDAVSYLEQREAQWMLEQEGLRSCCPEGEITPEMKATPTEVSLSVEEMEKQIFVSDGPHNLACREFCVESQN</sequence>
<proteinExistence type="predicted"/>
<dbReference type="GeneTree" id="ENSGT00940000163513"/>
<dbReference type="Proteomes" id="UP000002280">
    <property type="component" value="Chromosome 1"/>
</dbReference>
<dbReference type="Ensembl" id="ENSMODT00000002558.3">
    <property type="protein sequence ID" value="ENSMODP00000002506.3"/>
    <property type="gene ID" value="ENSMODG00000002056.3"/>
</dbReference>
<dbReference type="GO" id="GO:0006355">
    <property type="term" value="P:regulation of DNA-templated transcription"/>
    <property type="evidence" value="ECO:0007669"/>
    <property type="project" value="InterPro"/>
</dbReference>
<dbReference type="PANTHER" id="PTHR23232">
    <property type="entry name" value="KRAB DOMAIN C2H2 ZINC FINGER"/>
    <property type="match status" value="1"/>
</dbReference>
<dbReference type="InterPro" id="IPR036051">
    <property type="entry name" value="KRAB_dom_sf"/>
</dbReference>
<dbReference type="CDD" id="cd07765">
    <property type="entry name" value="KRAB_A-box"/>
    <property type="match status" value="1"/>
</dbReference>
<dbReference type="InParanoid" id="F6V087"/>
<dbReference type="eggNOG" id="KOG1721">
    <property type="taxonomic scope" value="Eukaryota"/>
</dbReference>
<name>F6V087_MONDO</name>
<keyword evidence="3" id="KW-1185">Reference proteome</keyword>
<dbReference type="Bgee" id="ENSMODG00000002056">
    <property type="expression patterns" value="Expressed in forelimb bud and 14 other cell types or tissues"/>
</dbReference>
<dbReference type="Gene3D" id="6.10.140.140">
    <property type="match status" value="1"/>
</dbReference>
<reference evidence="2" key="3">
    <citation type="submission" date="2025-09" db="UniProtKB">
        <authorList>
            <consortium name="Ensembl"/>
        </authorList>
    </citation>
    <scope>IDENTIFICATION</scope>
</reference>
<dbReference type="SMART" id="SM00349">
    <property type="entry name" value="KRAB"/>
    <property type="match status" value="1"/>
</dbReference>
<reference evidence="2 3" key="1">
    <citation type="journal article" date="2007" name="Nature">
        <title>Genome of the marsupial Monodelphis domestica reveals innovation in non-coding sequences.</title>
        <authorList>
            <person name="Mikkelsen T.S."/>
            <person name="Wakefield M.J."/>
            <person name="Aken B."/>
            <person name="Amemiya C.T."/>
            <person name="Chang J.L."/>
            <person name="Duke S."/>
            <person name="Garber M."/>
            <person name="Gentles A.J."/>
            <person name="Goodstadt L."/>
            <person name="Heger A."/>
            <person name="Jurka J."/>
            <person name="Kamal M."/>
            <person name="Mauceli E."/>
            <person name="Searle S.M."/>
            <person name="Sharpe T."/>
            <person name="Baker M.L."/>
            <person name="Batzer M.A."/>
            <person name="Benos P.V."/>
            <person name="Belov K."/>
            <person name="Clamp M."/>
            <person name="Cook A."/>
            <person name="Cuff J."/>
            <person name="Das R."/>
            <person name="Davidow L."/>
            <person name="Deakin J.E."/>
            <person name="Fazzari M.J."/>
            <person name="Glass J.L."/>
            <person name="Grabherr M."/>
            <person name="Greally J.M."/>
            <person name="Gu W."/>
            <person name="Hore T.A."/>
            <person name="Huttley G.A."/>
            <person name="Kleber M."/>
            <person name="Jirtle R.L."/>
            <person name="Koina E."/>
            <person name="Lee J.T."/>
            <person name="Mahony S."/>
            <person name="Marra M.A."/>
            <person name="Miller R.D."/>
            <person name="Nicholls R.D."/>
            <person name="Oda M."/>
            <person name="Papenfuss A.T."/>
            <person name="Parra Z.E."/>
            <person name="Pollock D.D."/>
            <person name="Ray D.A."/>
            <person name="Schein J.E."/>
            <person name="Speed T.P."/>
            <person name="Thompson K."/>
            <person name="VandeBerg J.L."/>
            <person name="Wade C.M."/>
            <person name="Walker J.A."/>
            <person name="Waters P.D."/>
            <person name="Webber C."/>
            <person name="Weidman J.R."/>
            <person name="Xie X."/>
            <person name="Zody M.C."/>
            <person name="Baldwin J."/>
            <person name="Abdouelleil A."/>
            <person name="Abdulkadir J."/>
            <person name="Abebe A."/>
            <person name="Abera B."/>
            <person name="Abreu J."/>
            <person name="Acer S.C."/>
            <person name="Aftuck L."/>
            <person name="Alexander A."/>
            <person name="An P."/>
            <person name="Anderson E."/>
            <person name="Anderson S."/>
            <person name="Arachi H."/>
            <person name="Azer M."/>
            <person name="Bachantsang P."/>
            <person name="Barry A."/>
            <person name="Bayul T."/>
            <person name="Berlin A."/>
            <person name="Bessette D."/>
            <person name="Bloom T."/>
            <person name="Bloom T."/>
            <person name="Boguslavskiy L."/>
            <person name="Bonnet C."/>
            <person name="Boukhgalter B."/>
            <person name="Bourzgui I."/>
            <person name="Brown A."/>
            <person name="Cahill P."/>
            <person name="Channer S."/>
            <person name="Cheshatsang Y."/>
            <person name="Chuda L."/>
            <person name="Citroen M."/>
            <person name="Collymore A."/>
            <person name="Cooke P."/>
            <person name="Costello M."/>
            <person name="D'Aco K."/>
            <person name="Daza R."/>
            <person name="De Haan G."/>
            <person name="DeGray S."/>
            <person name="DeMaso C."/>
            <person name="Dhargay N."/>
            <person name="Dooley K."/>
            <person name="Dooley E."/>
            <person name="Doricent M."/>
            <person name="Dorje P."/>
            <person name="Dorjee K."/>
            <person name="Dupes A."/>
            <person name="Elong R."/>
            <person name="Falk J."/>
            <person name="Farina A."/>
            <person name="Faro S."/>
            <person name="Ferguson D."/>
            <person name="Fisher S."/>
            <person name="Foley C.D."/>
            <person name="Franke A."/>
            <person name="Friedrich D."/>
            <person name="Gadbois L."/>
            <person name="Gearin G."/>
            <person name="Gearin C.R."/>
            <person name="Giannoukos G."/>
            <person name="Goode T."/>
            <person name="Graham J."/>
            <person name="Grandbois E."/>
            <person name="Grewal S."/>
            <person name="Gyaltsen K."/>
            <person name="Hafez N."/>
            <person name="Hagos B."/>
            <person name="Hall J."/>
            <person name="Henson C."/>
            <person name="Hollinger A."/>
            <person name="Honan T."/>
            <person name="Huard M.D."/>
            <person name="Hughes L."/>
            <person name="Hurhula B."/>
            <person name="Husby M.E."/>
            <person name="Kamat A."/>
            <person name="Kanga B."/>
            <person name="Kashin S."/>
            <person name="Khazanovich D."/>
            <person name="Kisner P."/>
            <person name="Lance K."/>
            <person name="Lara M."/>
            <person name="Lee W."/>
            <person name="Lennon N."/>
            <person name="Letendre F."/>
            <person name="LeVine R."/>
            <person name="Lipovsky A."/>
            <person name="Liu X."/>
            <person name="Liu J."/>
            <person name="Liu S."/>
            <person name="Lokyitsang T."/>
            <person name="Lokyitsang Y."/>
            <person name="Lubonja R."/>
            <person name="Lui A."/>
            <person name="MacDonald P."/>
            <person name="Magnisalis V."/>
            <person name="Maru K."/>
            <person name="Matthews C."/>
            <person name="McCusker W."/>
            <person name="McDonough S."/>
            <person name="Mehta T."/>
            <person name="Meldrim J."/>
            <person name="Meneus L."/>
            <person name="Mihai O."/>
            <person name="Mihalev A."/>
            <person name="Mihova T."/>
            <person name="Mittelman R."/>
            <person name="Mlenga V."/>
            <person name="Montmayeur A."/>
            <person name="Mulrain L."/>
            <person name="Navidi A."/>
            <person name="Naylor J."/>
            <person name="Negash T."/>
            <person name="Nguyen T."/>
            <person name="Nguyen N."/>
            <person name="Nicol R."/>
            <person name="Norbu C."/>
            <person name="Norbu N."/>
            <person name="Novod N."/>
            <person name="O'Neill B."/>
            <person name="Osman S."/>
            <person name="Markiewicz E."/>
            <person name="Oyono O.L."/>
            <person name="Patti C."/>
            <person name="Phunkhang P."/>
            <person name="Pierre F."/>
            <person name="Priest M."/>
            <person name="Raghuraman S."/>
            <person name="Rege F."/>
            <person name="Reyes R."/>
            <person name="Rise C."/>
            <person name="Rogov P."/>
            <person name="Ross K."/>
            <person name="Ryan E."/>
            <person name="Settipalli S."/>
            <person name="Shea T."/>
            <person name="Sherpa N."/>
            <person name="Shi L."/>
            <person name="Shih D."/>
            <person name="Sparrow T."/>
            <person name="Spaulding J."/>
            <person name="Stalker J."/>
            <person name="Stange-Thomann N."/>
            <person name="Stavropoulos S."/>
            <person name="Stone C."/>
            <person name="Strader C."/>
            <person name="Tesfaye S."/>
            <person name="Thomson T."/>
            <person name="Thoulutsang Y."/>
            <person name="Thoulutsang D."/>
            <person name="Topham K."/>
            <person name="Topping I."/>
            <person name="Tsamla T."/>
            <person name="Vassiliev H."/>
            <person name="Vo A."/>
            <person name="Wangchuk T."/>
            <person name="Wangdi T."/>
            <person name="Weiand M."/>
            <person name="Wilkinson J."/>
            <person name="Wilson A."/>
            <person name="Yadav S."/>
            <person name="Young G."/>
            <person name="Yu Q."/>
            <person name="Zembek L."/>
            <person name="Zhong D."/>
            <person name="Zimmer A."/>
            <person name="Zwirko Z."/>
            <person name="Jaffe D.B."/>
            <person name="Alvarez P."/>
            <person name="Brockman W."/>
            <person name="Butler J."/>
            <person name="Chin C."/>
            <person name="Gnerre S."/>
            <person name="MacCallum I."/>
            <person name="Graves J.A."/>
            <person name="Ponting C.P."/>
            <person name="Breen M."/>
            <person name="Samollow P.B."/>
            <person name="Lander E.S."/>
            <person name="Lindblad-Toh K."/>
        </authorList>
    </citation>
    <scope>NUCLEOTIDE SEQUENCE [LARGE SCALE GENOMIC DNA]</scope>
</reference>
<dbReference type="SUPFAM" id="SSF109640">
    <property type="entry name" value="KRAB domain (Kruppel-associated box)"/>
    <property type="match status" value="1"/>
</dbReference>
<dbReference type="PANTHER" id="PTHR23232:SF117">
    <property type="entry name" value="KRAB DOMAIN-CONTAINING PROTEIN"/>
    <property type="match status" value="1"/>
</dbReference>
<accession>F6V087</accession>
<evidence type="ECO:0000259" key="1">
    <source>
        <dbReference type="PROSITE" id="PS50805"/>
    </source>
</evidence>
<evidence type="ECO:0000313" key="2">
    <source>
        <dbReference type="Ensembl" id="ENSMODP00000002506.3"/>
    </source>
</evidence>